<dbReference type="InterPro" id="IPR051940">
    <property type="entry name" value="Chitin_bind-dev_reg"/>
</dbReference>
<evidence type="ECO:0000313" key="10">
    <source>
        <dbReference type="Proteomes" id="UP001148838"/>
    </source>
</evidence>
<evidence type="ECO:0000256" key="6">
    <source>
        <dbReference type="SAM" id="MobiDB-lite"/>
    </source>
</evidence>
<feature type="compositionally biased region" description="Pro residues" evidence="6">
    <location>
        <begin position="220"/>
        <end position="230"/>
    </location>
</feature>
<dbReference type="Proteomes" id="UP001148838">
    <property type="component" value="Unassembled WGS sequence"/>
</dbReference>
<gene>
    <name evidence="9" type="ORF">ANN_04866</name>
</gene>
<feature type="compositionally biased region" description="Pro residues" evidence="6">
    <location>
        <begin position="237"/>
        <end position="256"/>
    </location>
</feature>
<reference evidence="9 10" key="1">
    <citation type="journal article" date="2022" name="Allergy">
        <title>Genome assembly and annotation of Periplaneta americana reveal a comprehensive cockroach allergen profile.</title>
        <authorList>
            <person name="Wang L."/>
            <person name="Xiong Q."/>
            <person name="Saelim N."/>
            <person name="Wang L."/>
            <person name="Nong W."/>
            <person name="Wan A.T."/>
            <person name="Shi M."/>
            <person name="Liu X."/>
            <person name="Cao Q."/>
            <person name="Hui J.H.L."/>
            <person name="Sookrung N."/>
            <person name="Leung T.F."/>
            <person name="Tungtrongchitr A."/>
            <person name="Tsui S.K.W."/>
        </authorList>
    </citation>
    <scope>NUCLEOTIDE SEQUENCE [LARGE SCALE GENOMIC DNA]</scope>
    <source>
        <strain evidence="9">PWHHKU_190912</strain>
    </source>
</reference>
<evidence type="ECO:0000313" key="9">
    <source>
        <dbReference type="EMBL" id="KAJ4443199.1"/>
    </source>
</evidence>
<name>A0ABQ8T9M6_PERAM</name>
<feature type="domain" description="Chitin-binding type-2" evidence="8">
    <location>
        <begin position="479"/>
        <end position="538"/>
    </location>
</feature>
<keyword evidence="1" id="KW-0147">Chitin-binding</keyword>
<dbReference type="SMART" id="SM00494">
    <property type="entry name" value="ChtBD2"/>
    <property type="match status" value="4"/>
</dbReference>
<keyword evidence="5" id="KW-0325">Glycoprotein</keyword>
<dbReference type="Pfam" id="PF01607">
    <property type="entry name" value="CBM_14"/>
    <property type="match status" value="3"/>
</dbReference>
<evidence type="ECO:0000259" key="8">
    <source>
        <dbReference type="PROSITE" id="PS50940"/>
    </source>
</evidence>
<dbReference type="PROSITE" id="PS50940">
    <property type="entry name" value="CHIT_BIND_II"/>
    <property type="match status" value="4"/>
</dbReference>
<feature type="chain" id="PRO_5045475284" description="Chitin-binding type-2 domain-containing protein" evidence="7">
    <location>
        <begin position="28"/>
        <end position="653"/>
    </location>
</feature>
<evidence type="ECO:0000256" key="7">
    <source>
        <dbReference type="SAM" id="SignalP"/>
    </source>
</evidence>
<evidence type="ECO:0000256" key="2">
    <source>
        <dbReference type="ARBA" id="ARBA00022729"/>
    </source>
</evidence>
<proteinExistence type="predicted"/>
<dbReference type="SUPFAM" id="SSF57625">
    <property type="entry name" value="Invertebrate chitin-binding proteins"/>
    <property type="match status" value="4"/>
</dbReference>
<evidence type="ECO:0000256" key="1">
    <source>
        <dbReference type="ARBA" id="ARBA00022669"/>
    </source>
</evidence>
<dbReference type="PANTHER" id="PTHR23301:SF0">
    <property type="entry name" value="CHITIN-BINDING TYPE-2 DOMAIN-CONTAINING PROTEIN-RELATED"/>
    <property type="match status" value="1"/>
</dbReference>
<keyword evidence="4" id="KW-1015">Disulfide bond</keyword>
<feature type="domain" description="Chitin-binding type-2" evidence="8">
    <location>
        <begin position="104"/>
        <end position="163"/>
    </location>
</feature>
<feature type="domain" description="Chitin-binding type-2" evidence="8">
    <location>
        <begin position="29"/>
        <end position="88"/>
    </location>
</feature>
<evidence type="ECO:0000256" key="3">
    <source>
        <dbReference type="ARBA" id="ARBA00022737"/>
    </source>
</evidence>
<dbReference type="EMBL" id="JAJSOF020000013">
    <property type="protein sequence ID" value="KAJ4443199.1"/>
    <property type="molecule type" value="Genomic_DNA"/>
</dbReference>
<keyword evidence="3" id="KW-0677">Repeat</keyword>
<feature type="region of interest" description="Disordered" evidence="6">
    <location>
        <begin position="405"/>
        <end position="477"/>
    </location>
</feature>
<dbReference type="PANTHER" id="PTHR23301">
    <property type="entry name" value="CHITIN BINDING PERITROPHIN-A"/>
    <property type="match status" value="1"/>
</dbReference>
<dbReference type="Gene3D" id="2.170.140.10">
    <property type="entry name" value="Chitin binding domain"/>
    <property type="match status" value="4"/>
</dbReference>
<evidence type="ECO:0000256" key="5">
    <source>
        <dbReference type="ARBA" id="ARBA00023180"/>
    </source>
</evidence>
<dbReference type="PRINTS" id="PR01217">
    <property type="entry name" value="PRICHEXTENSN"/>
</dbReference>
<feature type="compositionally biased region" description="Low complexity" evidence="6">
    <location>
        <begin position="257"/>
        <end position="319"/>
    </location>
</feature>
<feature type="compositionally biased region" description="Low complexity" evidence="6">
    <location>
        <begin position="166"/>
        <end position="219"/>
    </location>
</feature>
<organism evidence="9 10">
    <name type="scientific">Periplaneta americana</name>
    <name type="common">American cockroach</name>
    <name type="synonym">Blatta americana</name>
    <dbReference type="NCBI Taxonomy" id="6978"/>
    <lineage>
        <taxon>Eukaryota</taxon>
        <taxon>Metazoa</taxon>
        <taxon>Ecdysozoa</taxon>
        <taxon>Arthropoda</taxon>
        <taxon>Hexapoda</taxon>
        <taxon>Insecta</taxon>
        <taxon>Pterygota</taxon>
        <taxon>Neoptera</taxon>
        <taxon>Polyneoptera</taxon>
        <taxon>Dictyoptera</taxon>
        <taxon>Blattodea</taxon>
        <taxon>Blattoidea</taxon>
        <taxon>Blattidae</taxon>
        <taxon>Blattinae</taxon>
        <taxon>Periplaneta</taxon>
    </lineage>
</organism>
<comment type="caution">
    <text evidence="9">The sequence shown here is derived from an EMBL/GenBank/DDBJ whole genome shotgun (WGS) entry which is preliminary data.</text>
</comment>
<feature type="signal peptide" evidence="7">
    <location>
        <begin position="1"/>
        <end position="27"/>
    </location>
</feature>
<accession>A0ABQ8T9M6</accession>
<feature type="compositionally biased region" description="Low complexity" evidence="6">
    <location>
        <begin position="460"/>
        <end position="476"/>
    </location>
</feature>
<protein>
    <recommendedName>
        <fullName evidence="8">Chitin-binding type-2 domain-containing protein</fullName>
    </recommendedName>
</protein>
<evidence type="ECO:0000256" key="4">
    <source>
        <dbReference type="ARBA" id="ARBA00023157"/>
    </source>
</evidence>
<keyword evidence="2 7" id="KW-0732">Signal</keyword>
<sequence length="653" mass="71062">MNRLRLPAAAMLSVAASLLLCVDMTAAAEMECPSVDSINSPVFYSGPTCSQYYRCQSGSPVLHKCPTGLHWNADRDICDYPWDAGCELGLTPNFTTPLCPPGQPPLCRTYGRSITEYVPHPGDCHWYFVCNNGVDYCIECAEGLYFDPGLERCDDNEREECKKTTTESPTTTTPTQPPTTTTPTQPPTTTTPTQPPTTTTPTQPPTTTTPTQPPTTTTPTRPPTTTPTQPPTTTTPTRPPTTTPTPPPTTTTPTQPPTTTTPTRPPTTTTPTRPPTTTTPTQPPTTTTPTQPPMTTTPTRPPTTSTTEAPTTTPTISTPPDHPHPHPHPPPGHCPGNNEPGTPDCPICICDGSKFKHPYECEWYYECEGHLPVLRHCEGGFHWNEKYQVCDYPCLAGCEDGNFNSTSPEPPVSDPPTPKPTEPPTPRPTEPPTPRPTEPPTPRPTDPPTPRPTEPPTPRPTTAEPPTTPEPLECPTATPPKCPYPDPAYSVFFPHPSSCRWFYHCSNGVAYCKICPGNLHWNPILDTCDWPDHAGCSLDGHENNAETLLPAAPCAEVAPFEAPTCPKPVTALNMLQPHPGAPDHFYICDTQGNAICKKCYQGTMYDKTLKVGGLVLIVCVKKHWPTEFLKQVDDIEETEDSLQQDGIKSHTSN</sequence>
<feature type="region of interest" description="Disordered" evidence="6">
    <location>
        <begin position="161"/>
        <end position="335"/>
    </location>
</feature>
<keyword evidence="10" id="KW-1185">Reference proteome</keyword>
<dbReference type="InterPro" id="IPR002557">
    <property type="entry name" value="Chitin-bd_dom"/>
</dbReference>
<feature type="domain" description="Chitin-binding type-2" evidence="8">
    <location>
        <begin position="347"/>
        <end position="400"/>
    </location>
</feature>
<dbReference type="InterPro" id="IPR036508">
    <property type="entry name" value="Chitin-bd_dom_sf"/>
</dbReference>
<feature type="compositionally biased region" description="Pro residues" evidence="6">
    <location>
        <begin position="408"/>
        <end position="459"/>
    </location>
</feature>